<feature type="non-terminal residue" evidence="2">
    <location>
        <position position="871"/>
    </location>
</feature>
<dbReference type="Proteomes" id="UP001195769">
    <property type="component" value="Unassembled WGS sequence"/>
</dbReference>
<name>A0AAD4DWT8_9AGAM</name>
<gene>
    <name evidence="2" type="ORF">F5891DRAFT_959924</name>
</gene>
<dbReference type="EMBL" id="JABBWK010000065">
    <property type="protein sequence ID" value="KAG1895581.1"/>
    <property type="molecule type" value="Genomic_DNA"/>
</dbReference>
<evidence type="ECO:0000313" key="3">
    <source>
        <dbReference type="Proteomes" id="UP001195769"/>
    </source>
</evidence>
<dbReference type="InterPro" id="IPR040521">
    <property type="entry name" value="KDZ"/>
</dbReference>
<accession>A0AAD4DWT8</accession>
<proteinExistence type="predicted"/>
<feature type="domain" description="CxC2-like cysteine cluster KDZ transposase-associated" evidence="1">
    <location>
        <begin position="102"/>
        <end position="185"/>
    </location>
</feature>
<evidence type="ECO:0000313" key="2">
    <source>
        <dbReference type="EMBL" id="KAG1895581.1"/>
    </source>
</evidence>
<dbReference type="InterPro" id="IPR041457">
    <property type="entry name" value="CxC2_KDZ-assoc"/>
</dbReference>
<dbReference type="Pfam" id="PF18803">
    <property type="entry name" value="CxC2"/>
    <property type="match status" value="1"/>
</dbReference>
<reference evidence="2" key="1">
    <citation type="journal article" date="2020" name="New Phytol.">
        <title>Comparative genomics reveals dynamic genome evolution in host specialist ectomycorrhizal fungi.</title>
        <authorList>
            <person name="Lofgren L.A."/>
            <person name="Nguyen N.H."/>
            <person name="Vilgalys R."/>
            <person name="Ruytinx J."/>
            <person name="Liao H.L."/>
            <person name="Branco S."/>
            <person name="Kuo A."/>
            <person name="LaButti K."/>
            <person name="Lipzen A."/>
            <person name="Andreopoulos W."/>
            <person name="Pangilinan J."/>
            <person name="Riley R."/>
            <person name="Hundley H."/>
            <person name="Na H."/>
            <person name="Barry K."/>
            <person name="Grigoriev I.V."/>
            <person name="Stajich J.E."/>
            <person name="Kennedy P.G."/>
        </authorList>
    </citation>
    <scope>NUCLEOTIDE SEQUENCE</scope>
    <source>
        <strain evidence="2">FC203</strain>
    </source>
</reference>
<dbReference type="Pfam" id="PF18758">
    <property type="entry name" value="KDZ"/>
    <property type="match status" value="1"/>
</dbReference>
<keyword evidence="3" id="KW-1185">Reference proteome</keyword>
<sequence length="871" mass="99155">LCESCQGEEGLLRCLTCSGDHSWCHACILTAHQSLPFHKIQQWNGKCFCDTSLTQLGYIWHLGHGGQPCPCSQGSSEWEDIDETTDKHGEGTGVHTTTDSLPTTTSLTIIHSTGVFTHNILWCHCPGSPKQYLQLLKAGLFPASISRPRTAFTFNVLDNFLIDALECKTSASSFFQKLRRLTNNAFPDSVPVRLTYLGLFFDKVSHQWRDLMNRKRFGFGHDSLVKPGPGNLALFCAACPQPGINMPFHWQDNWLIMQRYVVDGNFTAQHMNMRQPHLDVSLSDGLGYMVTEAEYQAHLSLAVESKDKSSCSNHRAVNAANTNRSNLRATGVGATAYARHGCFVPHAVVDFQKGERHMNVDYSICNAINGHSHGIDTTLIIYDVGCQWCIHFAECVANCPGLSLPEQSQVLAAVGKFHLSAHKLPCFARFSLNFIQGAGQVDVKTLLKKHQRAIKGIRDTKLPFDELTSALDKQKIAEWENDEKKAMEERGECLDIYQLKIDQAPTMAEIRLRLTEAENAETGRLGTVSWIIQGINLEDAQDGLRSDIRQLPSDATAAQKVALQEKRQKLSARITKFHETADAMTEGIELEAGIVHTDDPRFCKADDEEQDWEIHPVNLEDDSELVDDEIPAEDMGLWMPSSVPHDQVFSVHLLALQAEELELRKGQANDCLERIRLALGHKAVIYRQHFRSANSVWTGTRSKQEARRCHIKIEKYVRSYQRARLAMERLGMDQDSLENIYQEILPEQLNIDKEVTEENRFGQGSDKLAWFWRVNGAKKSQKDAWMNEFYRVNWLKAKARWNRWEEELSLVQHEIGWTIGWFKHQEEKWHQRWNQAMKSGHQPYAYRQVLVWKAFVTEAEEKFKDKLLIIT</sequence>
<organism evidence="2 3">
    <name type="scientific">Suillus fuscotomentosus</name>
    <dbReference type="NCBI Taxonomy" id="1912939"/>
    <lineage>
        <taxon>Eukaryota</taxon>
        <taxon>Fungi</taxon>
        <taxon>Dikarya</taxon>
        <taxon>Basidiomycota</taxon>
        <taxon>Agaricomycotina</taxon>
        <taxon>Agaricomycetes</taxon>
        <taxon>Agaricomycetidae</taxon>
        <taxon>Boletales</taxon>
        <taxon>Suillineae</taxon>
        <taxon>Suillaceae</taxon>
        <taxon>Suillus</taxon>
    </lineage>
</organism>
<protein>
    <recommendedName>
        <fullName evidence="1">CxC2-like cysteine cluster KDZ transposase-associated domain-containing protein</fullName>
    </recommendedName>
</protein>
<comment type="caution">
    <text evidence="2">The sequence shown here is derived from an EMBL/GenBank/DDBJ whole genome shotgun (WGS) entry which is preliminary data.</text>
</comment>
<dbReference type="RefSeq" id="XP_041221157.1">
    <property type="nucleotide sequence ID" value="XM_041375692.1"/>
</dbReference>
<dbReference type="AlphaFoldDB" id="A0AAD4DWT8"/>
<evidence type="ECO:0000259" key="1">
    <source>
        <dbReference type="Pfam" id="PF18803"/>
    </source>
</evidence>
<dbReference type="GeneID" id="64669990"/>